<accession>A0A0F6YSQ3</accession>
<proteinExistence type="predicted"/>
<dbReference type="RefSeq" id="WP_172686845.1">
    <property type="nucleotide sequence ID" value="NZ_KP851975.1"/>
</dbReference>
<dbReference type="EMBL" id="KP851975">
    <property type="protein sequence ID" value="AKF16017.1"/>
    <property type="molecule type" value="Genomic_DNA"/>
</dbReference>
<geneLocation type="plasmid" evidence="1">
    <name>pVAPN2012</name>
</geneLocation>
<reference evidence="1" key="1">
    <citation type="journal article" date="2015" name="Infect. Immun.">
        <title>An Invertron-Like Linear Plasmid Mediates Intracellular Survival and Virulence in Bovine Isolates of Rhodococcus equi.</title>
        <authorList>
            <person name="Valero-Rello A."/>
            <person name="Hapeshi A."/>
            <person name="Anastasi E."/>
            <person name="Alvarez S."/>
            <person name="Scortti M."/>
            <person name="Meijer W.G."/>
            <person name="MacArthur I."/>
            <person name="Vazquez-Boland J.A."/>
        </authorList>
    </citation>
    <scope>NUCLEOTIDE SEQUENCE</scope>
    <source>
        <strain evidence="1">PAM2012</strain>
        <plasmid evidence="1">pVAPN2012</plasmid>
    </source>
</reference>
<keyword evidence="1" id="KW-0614">Plasmid</keyword>
<evidence type="ECO:0000313" key="1">
    <source>
        <dbReference type="EMBL" id="AKF16017.1"/>
    </source>
</evidence>
<organism evidence="1">
    <name type="scientific">Rhodococcus hoagii</name>
    <name type="common">Corynebacterium equii</name>
    <dbReference type="NCBI Taxonomy" id="43767"/>
    <lineage>
        <taxon>Bacteria</taxon>
        <taxon>Bacillati</taxon>
        <taxon>Actinomycetota</taxon>
        <taxon>Actinomycetes</taxon>
        <taxon>Mycobacteriales</taxon>
        <taxon>Nocardiaceae</taxon>
        <taxon>Prescottella</taxon>
    </lineage>
</organism>
<gene>
    <name evidence="1" type="ORF">pVAPN2012_0580</name>
</gene>
<sequence length="194" mass="21450">MTLSPETLDLISSGSKLTRSQRRENEGVRKNIRRRTLLRRYRKLDELDVPTRRQIVERYDSATTDRLDPAQKAELAHLIGRIRGEVNRGSRWVSVAGNVLYGWIMAVAYPMLALAFAMIIDGVASSNDGPEGYTPTGVALFGAVAICGLAFVVSHSFGRVLDARISIAFRAHAQALLTLCEASPRVEEAPGWLR</sequence>
<name>A0A0F6YSQ3_RHOHA</name>
<dbReference type="AlphaFoldDB" id="A0A0F6YSQ3"/>
<protein>
    <submittedName>
        <fullName evidence="1">Putative integral membrane protein</fullName>
    </submittedName>
</protein>